<dbReference type="Proteomes" id="UP001301769">
    <property type="component" value="Unassembled WGS sequence"/>
</dbReference>
<reference evidence="2" key="2">
    <citation type="submission" date="2023-05" db="EMBL/GenBank/DDBJ databases">
        <authorList>
            <consortium name="Lawrence Berkeley National Laboratory"/>
            <person name="Steindorff A."/>
            <person name="Hensen N."/>
            <person name="Bonometti L."/>
            <person name="Westerberg I."/>
            <person name="Brannstrom I.O."/>
            <person name="Guillou S."/>
            <person name="Cros-Aarteil S."/>
            <person name="Calhoun S."/>
            <person name="Haridas S."/>
            <person name="Kuo A."/>
            <person name="Mondo S."/>
            <person name="Pangilinan J."/>
            <person name="Riley R."/>
            <person name="Labutti K."/>
            <person name="Andreopoulos B."/>
            <person name="Lipzen A."/>
            <person name="Chen C."/>
            <person name="Yanf M."/>
            <person name="Daum C."/>
            <person name="Ng V."/>
            <person name="Clum A."/>
            <person name="Ohm R."/>
            <person name="Martin F."/>
            <person name="Silar P."/>
            <person name="Natvig D."/>
            <person name="Lalanne C."/>
            <person name="Gautier V."/>
            <person name="Ament-Velasquez S.L."/>
            <person name="Kruys A."/>
            <person name="Hutchinson M.I."/>
            <person name="Powell A.J."/>
            <person name="Barry K."/>
            <person name="Miller A.N."/>
            <person name="Grigoriev I.V."/>
            <person name="Debuchy R."/>
            <person name="Gladieux P."/>
            <person name="Thoren M.H."/>
            <person name="Johannesson H."/>
        </authorList>
    </citation>
    <scope>NUCLEOTIDE SEQUENCE</scope>
    <source>
        <strain evidence="2">PSN293</strain>
    </source>
</reference>
<gene>
    <name evidence="2" type="ORF">QBC37DRAFT_432056</name>
</gene>
<evidence type="ECO:0000313" key="2">
    <source>
        <dbReference type="EMBL" id="KAK4208412.1"/>
    </source>
</evidence>
<proteinExistence type="predicted"/>
<feature type="region of interest" description="Disordered" evidence="1">
    <location>
        <begin position="55"/>
        <end position="94"/>
    </location>
</feature>
<evidence type="ECO:0000313" key="3">
    <source>
        <dbReference type="Proteomes" id="UP001301769"/>
    </source>
</evidence>
<sequence>MPGSRPLTASLLKKSLTNRSINSPPNNIMCGGTFYQLAPDGSRVPYQYHGQRGIHVSAGLTNSSSTNDQTQQNKPSQDGVGNQKPVPKKQTLKQKTMAMLDEELRLKMEGLAGDGGESGVEYEDGKPVAMKRSVKENMFRYI</sequence>
<reference evidence="2" key="1">
    <citation type="journal article" date="2023" name="Mol. Phylogenet. Evol.">
        <title>Genome-scale phylogeny and comparative genomics of the fungal order Sordariales.</title>
        <authorList>
            <person name="Hensen N."/>
            <person name="Bonometti L."/>
            <person name="Westerberg I."/>
            <person name="Brannstrom I.O."/>
            <person name="Guillou S."/>
            <person name="Cros-Aarteil S."/>
            <person name="Calhoun S."/>
            <person name="Haridas S."/>
            <person name="Kuo A."/>
            <person name="Mondo S."/>
            <person name="Pangilinan J."/>
            <person name="Riley R."/>
            <person name="LaButti K."/>
            <person name="Andreopoulos B."/>
            <person name="Lipzen A."/>
            <person name="Chen C."/>
            <person name="Yan M."/>
            <person name="Daum C."/>
            <person name="Ng V."/>
            <person name="Clum A."/>
            <person name="Steindorff A."/>
            <person name="Ohm R.A."/>
            <person name="Martin F."/>
            <person name="Silar P."/>
            <person name="Natvig D.O."/>
            <person name="Lalanne C."/>
            <person name="Gautier V."/>
            <person name="Ament-Velasquez S.L."/>
            <person name="Kruys A."/>
            <person name="Hutchinson M.I."/>
            <person name="Powell A.J."/>
            <person name="Barry K."/>
            <person name="Miller A.N."/>
            <person name="Grigoriev I.V."/>
            <person name="Debuchy R."/>
            <person name="Gladieux P."/>
            <person name="Hiltunen Thoren M."/>
            <person name="Johannesson H."/>
        </authorList>
    </citation>
    <scope>NUCLEOTIDE SEQUENCE</scope>
    <source>
        <strain evidence="2">PSN293</strain>
    </source>
</reference>
<accession>A0AAN6Y1H5</accession>
<protein>
    <submittedName>
        <fullName evidence="2">Uncharacterized protein</fullName>
    </submittedName>
</protein>
<evidence type="ECO:0000256" key="1">
    <source>
        <dbReference type="SAM" id="MobiDB-lite"/>
    </source>
</evidence>
<keyword evidence="3" id="KW-1185">Reference proteome</keyword>
<name>A0AAN6Y1H5_9PEZI</name>
<dbReference type="AlphaFoldDB" id="A0AAN6Y1H5"/>
<organism evidence="2 3">
    <name type="scientific">Rhypophila decipiens</name>
    <dbReference type="NCBI Taxonomy" id="261697"/>
    <lineage>
        <taxon>Eukaryota</taxon>
        <taxon>Fungi</taxon>
        <taxon>Dikarya</taxon>
        <taxon>Ascomycota</taxon>
        <taxon>Pezizomycotina</taxon>
        <taxon>Sordariomycetes</taxon>
        <taxon>Sordariomycetidae</taxon>
        <taxon>Sordariales</taxon>
        <taxon>Naviculisporaceae</taxon>
        <taxon>Rhypophila</taxon>
    </lineage>
</organism>
<dbReference type="EMBL" id="MU858245">
    <property type="protein sequence ID" value="KAK4208412.1"/>
    <property type="molecule type" value="Genomic_DNA"/>
</dbReference>
<comment type="caution">
    <text evidence="2">The sequence shown here is derived from an EMBL/GenBank/DDBJ whole genome shotgun (WGS) entry which is preliminary data.</text>
</comment>
<feature type="compositionally biased region" description="Polar residues" evidence="1">
    <location>
        <begin position="59"/>
        <end position="80"/>
    </location>
</feature>